<organism evidence="9 11">
    <name type="scientific">Aspergillus hiratsukae</name>
    <dbReference type="NCBI Taxonomy" id="1194566"/>
    <lineage>
        <taxon>Eukaryota</taxon>
        <taxon>Fungi</taxon>
        <taxon>Dikarya</taxon>
        <taxon>Ascomycota</taxon>
        <taxon>Pezizomycotina</taxon>
        <taxon>Eurotiomycetes</taxon>
        <taxon>Eurotiomycetidae</taxon>
        <taxon>Eurotiales</taxon>
        <taxon>Aspergillaceae</taxon>
        <taxon>Aspergillus</taxon>
        <taxon>Aspergillus subgen. Fumigati</taxon>
    </lineage>
</organism>
<sequence>MFVIIHPRTLAISQPEPEIVYQHKAIYPKQLAPFKEVIRSRTPLGNDWPAALPLFLSRDTASSSACGKRPHPRVSAQFWSADLSLVIVAESSWIVRYLLNHALHTLHYESIDPSGERPSYSHSHVAHANRCSNGSSNMRSHDEFTLDLDAAADADDRRKRTKTTDYSRRICYDWMIVSGNCHYARDRASFTHYRPIPHRTLIKNNVFNPQEELEVAGVGTVELRVCRTVKDGGASSHVLVLEDVLHIPEAVCNGFNPLLYGSSMSCNMEYWEGCDRRGEPVWFAVPYAGGTRPLRSLPETSMERLNSHDTAQMLYYPDDAHIRGINNAALAMATFQQKPKLWSKNMFKLYWCIAVATLNSCINGYDGMLMGSINSYKQYREYFGFDPEAGTPSTGIVYAIYTIGNIIGSFFAGPFTDFRGRRVGMALGAFFVVIGTIVQATCTNLAGFMAGRFILGFGVATSATAGPAYVSEIAHPSWRGSLTGLYNVLWFAGGIPGTFIPWRTSMIEGTMSWRIPVWVQMVWAGLVLTLCWTIPESPRWLVSRDKHEEAIRVLATYHGDGDRNAPLVQLEYREMVEDISNTGADKRWWDYRELFNSRETRYRSMLVMFMGISPCPLSYCPSQRQADSVAFFGQWSGNGPVSYYYPQMLAGAGITSNSTRLLLQGLQNVCQFIGAIFGALLTDRIGRRAQLLTSTGLMVLIFSIVTALNATNVLETQTPEGIVVVAKSAVVARAQIAMIFVFGFVYSAGWTPNQAMYPVECLRYESRAKGMGMNNFFINIANFYNTFVTGIAFTKAGWRYYFLFIGWDVLEMVVIWFLFVETSRRTLEELTAIFQSRNPVKASLQRDGVLIPEVEQEVEMRRKDYYGRKYNYDY</sequence>
<keyword evidence="5 6" id="KW-0472">Membrane</keyword>
<reference evidence="9" key="1">
    <citation type="submission" date="2020-06" db="EMBL/GenBank/DDBJ databases">
        <title>Draft genome sequences of strains closely related to Aspergillus parafelis and Aspergillus hiratsukae.</title>
        <authorList>
            <person name="Dos Santos R.A.C."/>
            <person name="Rivero-Menendez O."/>
            <person name="Steenwyk J.L."/>
            <person name="Mead M.E."/>
            <person name="Goldman G.H."/>
            <person name="Alastruey-Izquierdo A."/>
            <person name="Rokas A."/>
        </authorList>
    </citation>
    <scope>NUCLEOTIDE SEQUENCE</scope>
    <source>
        <strain evidence="8">CNM-CM5793</strain>
        <strain evidence="9">CNM-CM6106</strain>
    </source>
</reference>
<feature type="transmembrane region" description="Helical" evidence="6">
    <location>
        <begin position="800"/>
        <end position="820"/>
    </location>
</feature>
<proteinExistence type="inferred from homology"/>
<dbReference type="Gene3D" id="1.20.1250.20">
    <property type="entry name" value="MFS general substrate transporter like domains"/>
    <property type="match status" value="1"/>
</dbReference>
<dbReference type="InterPro" id="IPR050360">
    <property type="entry name" value="MFS_Sugar_Transporters"/>
</dbReference>
<feature type="transmembrane region" description="Helical" evidence="6">
    <location>
        <begin position="425"/>
        <end position="447"/>
    </location>
</feature>
<accession>A0A8H6Q0M2</accession>
<comment type="subcellular location">
    <subcellularLocation>
        <location evidence="1">Membrane</location>
        <topology evidence="1">Multi-pass membrane protein</topology>
    </subcellularLocation>
</comment>
<feature type="transmembrane region" description="Helical" evidence="6">
    <location>
        <begin position="482"/>
        <end position="503"/>
    </location>
</feature>
<dbReference type="InterPro" id="IPR005828">
    <property type="entry name" value="MFS_sugar_transport-like"/>
</dbReference>
<evidence type="ECO:0000313" key="10">
    <source>
        <dbReference type="Proteomes" id="UP000630445"/>
    </source>
</evidence>
<dbReference type="Proteomes" id="UP000630445">
    <property type="component" value="Unassembled WGS sequence"/>
</dbReference>
<dbReference type="OrthoDB" id="6133115at2759"/>
<dbReference type="Pfam" id="PF00083">
    <property type="entry name" value="Sugar_tr"/>
    <property type="match status" value="2"/>
</dbReference>
<keyword evidence="4 6" id="KW-1133">Transmembrane helix</keyword>
<feature type="transmembrane region" description="Helical" evidence="6">
    <location>
        <begin position="691"/>
        <end position="710"/>
    </location>
</feature>
<evidence type="ECO:0000256" key="5">
    <source>
        <dbReference type="ARBA" id="ARBA00023136"/>
    </source>
</evidence>
<dbReference type="GO" id="GO:0016020">
    <property type="term" value="C:membrane"/>
    <property type="evidence" value="ECO:0007669"/>
    <property type="project" value="UniProtKB-SubCell"/>
</dbReference>
<dbReference type="EMBL" id="JACBAF010002202">
    <property type="protein sequence ID" value="KAF7163802.1"/>
    <property type="molecule type" value="Genomic_DNA"/>
</dbReference>
<dbReference type="Proteomes" id="UP000662466">
    <property type="component" value="Unassembled WGS sequence"/>
</dbReference>
<evidence type="ECO:0000256" key="2">
    <source>
        <dbReference type="ARBA" id="ARBA00010992"/>
    </source>
</evidence>
<evidence type="ECO:0000256" key="4">
    <source>
        <dbReference type="ARBA" id="ARBA00022989"/>
    </source>
</evidence>
<dbReference type="PANTHER" id="PTHR48022:SF79">
    <property type="entry name" value="LACTOSE PERMEASE, PUTATIVE (AFU_ORTHOLOGUE AFUA_6G01860)-RELATED"/>
    <property type="match status" value="1"/>
</dbReference>
<feature type="transmembrane region" description="Helical" evidence="6">
    <location>
        <begin position="395"/>
        <end position="413"/>
    </location>
</feature>
<gene>
    <name evidence="8" type="ORF">CNMCM5793_001020</name>
    <name evidence="9" type="ORF">CNMCM6106_000565</name>
</gene>
<comment type="caution">
    <text evidence="9">The sequence shown here is derived from an EMBL/GenBank/DDBJ whole genome shotgun (WGS) entry which is preliminary data.</text>
</comment>
<keyword evidence="3 6" id="KW-0812">Transmembrane</keyword>
<feature type="transmembrane region" description="Helical" evidence="6">
    <location>
        <begin position="515"/>
        <end position="534"/>
    </location>
</feature>
<feature type="transmembrane region" description="Helical" evidence="6">
    <location>
        <begin position="730"/>
        <end position="751"/>
    </location>
</feature>
<keyword evidence="10" id="KW-1185">Reference proteome</keyword>
<evidence type="ECO:0000313" key="9">
    <source>
        <dbReference type="EMBL" id="KAF7163802.1"/>
    </source>
</evidence>
<protein>
    <recommendedName>
        <fullName evidence="7">Major facilitator superfamily (MFS) profile domain-containing protein</fullName>
    </recommendedName>
</protein>
<evidence type="ECO:0000256" key="6">
    <source>
        <dbReference type="SAM" id="Phobius"/>
    </source>
</evidence>
<dbReference type="PANTHER" id="PTHR48022">
    <property type="entry name" value="PLASTIDIC GLUCOSE TRANSPORTER 4"/>
    <property type="match status" value="1"/>
</dbReference>
<dbReference type="InterPro" id="IPR036259">
    <property type="entry name" value="MFS_trans_sf"/>
</dbReference>
<dbReference type="AlphaFoldDB" id="A0A8H6Q0M2"/>
<dbReference type="InterPro" id="IPR020846">
    <property type="entry name" value="MFS_dom"/>
</dbReference>
<evidence type="ECO:0000259" key="7">
    <source>
        <dbReference type="PROSITE" id="PS50850"/>
    </source>
</evidence>
<dbReference type="GO" id="GO:0005351">
    <property type="term" value="F:carbohydrate:proton symporter activity"/>
    <property type="evidence" value="ECO:0007669"/>
    <property type="project" value="TreeGrafter"/>
</dbReference>
<dbReference type="SUPFAM" id="SSF103473">
    <property type="entry name" value="MFS general substrate transporter"/>
    <property type="match status" value="1"/>
</dbReference>
<dbReference type="EMBL" id="JACBAD010002002">
    <property type="protein sequence ID" value="KAF7122909.1"/>
    <property type="molecule type" value="Genomic_DNA"/>
</dbReference>
<name>A0A8H6Q0M2_9EURO</name>
<feature type="transmembrane region" description="Helical" evidence="6">
    <location>
        <begin position="453"/>
        <end position="470"/>
    </location>
</feature>
<evidence type="ECO:0000313" key="8">
    <source>
        <dbReference type="EMBL" id="KAF7122909.1"/>
    </source>
</evidence>
<dbReference type="PROSITE" id="PS50850">
    <property type="entry name" value="MFS"/>
    <property type="match status" value="1"/>
</dbReference>
<feature type="domain" description="Major facilitator superfamily (MFS) profile" evidence="7">
    <location>
        <begin position="352"/>
        <end position="823"/>
    </location>
</feature>
<feature type="transmembrane region" description="Helical" evidence="6">
    <location>
        <begin position="347"/>
        <end position="365"/>
    </location>
</feature>
<evidence type="ECO:0000256" key="3">
    <source>
        <dbReference type="ARBA" id="ARBA00022692"/>
    </source>
</evidence>
<evidence type="ECO:0000313" key="11">
    <source>
        <dbReference type="Proteomes" id="UP000662466"/>
    </source>
</evidence>
<comment type="similarity">
    <text evidence="2">Belongs to the major facilitator superfamily. Sugar transporter (TC 2.A.1.1) family.</text>
</comment>
<feature type="transmembrane region" description="Helical" evidence="6">
    <location>
        <begin position="772"/>
        <end position="794"/>
    </location>
</feature>
<evidence type="ECO:0000256" key="1">
    <source>
        <dbReference type="ARBA" id="ARBA00004141"/>
    </source>
</evidence>